<feature type="transmembrane region" description="Helical" evidence="2">
    <location>
        <begin position="37"/>
        <end position="60"/>
    </location>
</feature>
<keyword evidence="2" id="KW-0472">Membrane</keyword>
<dbReference type="OrthoDB" id="263665at2759"/>
<proteinExistence type="predicted"/>
<feature type="compositionally biased region" description="Low complexity" evidence="1">
    <location>
        <begin position="125"/>
        <end position="144"/>
    </location>
</feature>
<accession>A0A1X0P0N2</accession>
<organism evidence="3 4">
    <name type="scientific">Trypanosoma theileri</name>
    <dbReference type="NCBI Taxonomy" id="67003"/>
    <lineage>
        <taxon>Eukaryota</taxon>
        <taxon>Discoba</taxon>
        <taxon>Euglenozoa</taxon>
        <taxon>Kinetoplastea</taxon>
        <taxon>Metakinetoplastina</taxon>
        <taxon>Trypanosomatida</taxon>
        <taxon>Trypanosomatidae</taxon>
        <taxon>Trypanosoma</taxon>
    </lineage>
</organism>
<feature type="compositionally biased region" description="Basic residues" evidence="1">
    <location>
        <begin position="92"/>
        <end position="102"/>
    </location>
</feature>
<feature type="region of interest" description="Disordered" evidence="1">
    <location>
        <begin position="88"/>
        <end position="110"/>
    </location>
</feature>
<feature type="compositionally biased region" description="Low complexity" evidence="1">
    <location>
        <begin position="151"/>
        <end position="165"/>
    </location>
</feature>
<feature type="transmembrane region" description="Helical" evidence="2">
    <location>
        <begin position="302"/>
        <end position="324"/>
    </location>
</feature>
<keyword evidence="2" id="KW-1133">Transmembrane helix</keyword>
<dbReference type="VEuPathDB" id="TriTrypDB:TM35_000082600"/>
<sequence>MKTKGAIRQPWTFLAVTAPLCLYYVLLAVMMAGMCRWYSFALAIATIVFLGILIPIGVIAQLRCDRANAEVTAPLVCFTNPNEFESEAVEHRHQRQRSKTPRSLRNPSVASRIREEKLGYDAAADNAFNNNTSNNGSNDNETSTHLGEQRLSPTASTSLTSSSATDVKPMSFPVLRQSWLQNGTTYSSGEEKNPSERQTHLRSIQHNHNMSIDSTRVESLTKLSLATQCSSNQPQRFLDYEEDDGGAVEDKPNPALAEMRSLDREEVENRRPMAFSIYSQTTLNESPLGVSSIKPLPVIVQWVSIICLILLEILLLAGSFWIAFSSEEGIAAIPAFYAPFILMHFMHLLRFVSGDEKDTVKSNCISFLAHPATSLFVAIIGMILYIFAVAQSLRMSWTEPYVWGCDGTVSMALRAVYYLSPLPIVVAPWFGRGFAVAARVGGMRASTAGKYKTPRRAPSLQRGSRSRSHSNPFHQGRVSALRVFHSDNELDDGELSSIQLSQCPSASATRNCNRSGRSIVFTSSGTAAGSHVSSVHHAVPVGFQPQVKSVTLLYVAYRDPRRVSTSVDGERREFINNKNPKELQEMESANFQALLNAAKEMEAHHGPFILTAHRDALCFVCGVQPFSADPILWAVDTANDFFKVFVPPTKSENNYSLVAAVLYAPHALISIVGTSEMCTVHFLGNEHYVGEQLLSRGFLLRSLEKQRRSGKPFSTSGLLLDYRAAHLAASRILCRPVGIVPNVSSTWTTGSITGANSPSKTMLENYTVIYDFVLRINEKHEEWHLAAETREQRSAGFLPAVEAAQAFFQGNLNAAKRALGNPTNSEHDALLQLMSSDVDHIMAVSKGSRKTTE</sequence>
<feature type="transmembrane region" description="Helical" evidence="2">
    <location>
        <begin position="364"/>
        <end position="388"/>
    </location>
</feature>
<reference evidence="3 4" key="1">
    <citation type="submission" date="2017-03" db="EMBL/GenBank/DDBJ databases">
        <title>An alternative strategy for trypanosome survival in the mammalian bloodstream revealed through genome and transcriptome analysis of the ubiquitous bovine parasite Trypanosoma (Megatrypanum) theileri.</title>
        <authorList>
            <person name="Kelly S."/>
            <person name="Ivens A."/>
            <person name="Mott A."/>
            <person name="O'Neill E."/>
            <person name="Emms D."/>
            <person name="Macleod O."/>
            <person name="Voorheis P."/>
            <person name="Matthews J."/>
            <person name="Matthews K."/>
            <person name="Carrington M."/>
        </authorList>
    </citation>
    <scope>NUCLEOTIDE SEQUENCE [LARGE SCALE GENOMIC DNA]</scope>
    <source>
        <strain evidence="3">Edinburgh</strain>
    </source>
</reference>
<keyword evidence="2" id="KW-0812">Transmembrane</keyword>
<feature type="transmembrane region" description="Helical" evidence="2">
    <location>
        <begin position="330"/>
        <end position="352"/>
    </location>
</feature>
<evidence type="ECO:0000313" key="3">
    <source>
        <dbReference type="EMBL" id="ORC90462.1"/>
    </source>
</evidence>
<evidence type="ECO:0000313" key="4">
    <source>
        <dbReference type="Proteomes" id="UP000192257"/>
    </source>
</evidence>
<dbReference type="GeneID" id="39983905"/>
<gene>
    <name evidence="3" type="ORF">TM35_000082600</name>
</gene>
<evidence type="ECO:0000256" key="1">
    <source>
        <dbReference type="SAM" id="MobiDB-lite"/>
    </source>
</evidence>
<feature type="transmembrane region" description="Helical" evidence="2">
    <location>
        <begin position="12"/>
        <end position="31"/>
    </location>
</feature>
<comment type="caution">
    <text evidence="3">The sequence shown here is derived from an EMBL/GenBank/DDBJ whole genome shotgun (WGS) entry which is preliminary data.</text>
</comment>
<feature type="region of interest" description="Disordered" evidence="1">
    <location>
        <begin position="449"/>
        <end position="473"/>
    </location>
</feature>
<dbReference type="AlphaFoldDB" id="A0A1X0P0N2"/>
<feature type="region of interest" description="Disordered" evidence="1">
    <location>
        <begin position="125"/>
        <end position="168"/>
    </location>
</feature>
<protein>
    <submittedName>
        <fullName evidence="3">Uncharacterized protein</fullName>
    </submittedName>
</protein>
<dbReference type="RefSeq" id="XP_028884528.1">
    <property type="nucleotide sequence ID" value="XM_029024125.1"/>
</dbReference>
<keyword evidence="4" id="KW-1185">Reference proteome</keyword>
<dbReference type="Proteomes" id="UP000192257">
    <property type="component" value="Unassembled WGS sequence"/>
</dbReference>
<name>A0A1X0P0N2_9TRYP</name>
<dbReference type="EMBL" id="NBCO01000008">
    <property type="protein sequence ID" value="ORC90462.1"/>
    <property type="molecule type" value="Genomic_DNA"/>
</dbReference>
<evidence type="ECO:0000256" key="2">
    <source>
        <dbReference type="SAM" id="Phobius"/>
    </source>
</evidence>